<dbReference type="Gene3D" id="2.60.480.10">
    <property type="entry name" value="eubacterium ventriosum atcc domain"/>
    <property type="match status" value="1"/>
</dbReference>
<proteinExistence type="predicted"/>
<comment type="caution">
    <text evidence="3">The sequence shown here is derived from an EMBL/GenBank/DDBJ whole genome shotgun (WGS) entry which is preliminary data.</text>
</comment>
<feature type="domain" description="Stage V sporulation protein AA" evidence="2">
    <location>
        <begin position="17"/>
        <end position="102"/>
    </location>
</feature>
<dbReference type="Proteomes" id="UP000462760">
    <property type="component" value="Unassembled WGS sequence"/>
</dbReference>
<name>A0A844FH07_9FIRM</name>
<dbReference type="EMBL" id="VULR01000006">
    <property type="protein sequence ID" value="MSS43241.1"/>
    <property type="molecule type" value="Genomic_DNA"/>
</dbReference>
<dbReference type="Pfam" id="PF12164">
    <property type="entry name" value="SporV_AA"/>
    <property type="match status" value="1"/>
</dbReference>
<evidence type="ECO:0000256" key="1">
    <source>
        <dbReference type="SAM" id="Phobius"/>
    </source>
</evidence>
<dbReference type="InterPro" id="IPR038548">
    <property type="entry name" value="SporV_AA_N_sf"/>
</dbReference>
<reference evidence="3 4" key="1">
    <citation type="submission" date="2019-08" db="EMBL/GenBank/DDBJ databases">
        <title>In-depth cultivation of the pig gut microbiome towards novel bacterial diversity and tailored functional studies.</title>
        <authorList>
            <person name="Wylensek D."/>
            <person name="Hitch T.C.A."/>
            <person name="Clavel T."/>
        </authorList>
    </citation>
    <scope>NUCLEOTIDE SEQUENCE [LARGE SCALE GENOMIC DNA]</scope>
    <source>
        <strain evidence="3 4">Med78-601-WT-4W-RMD-3</strain>
    </source>
</reference>
<feature type="transmembrane region" description="Helical" evidence="1">
    <location>
        <begin position="159"/>
        <end position="181"/>
    </location>
</feature>
<evidence type="ECO:0000313" key="3">
    <source>
        <dbReference type="EMBL" id="MSS43241.1"/>
    </source>
</evidence>
<evidence type="ECO:0000259" key="2">
    <source>
        <dbReference type="Pfam" id="PF12164"/>
    </source>
</evidence>
<protein>
    <submittedName>
        <fullName evidence="3">Stage V sporulation protein AA</fullName>
    </submittedName>
</protein>
<feature type="transmembrane region" description="Helical" evidence="1">
    <location>
        <begin position="112"/>
        <end position="133"/>
    </location>
</feature>
<organism evidence="3 4">
    <name type="scientific">Anaerosalibacter bizertensis</name>
    <dbReference type="NCBI Taxonomy" id="932217"/>
    <lineage>
        <taxon>Bacteria</taxon>
        <taxon>Bacillati</taxon>
        <taxon>Bacillota</taxon>
        <taxon>Tissierellia</taxon>
        <taxon>Tissierellales</taxon>
        <taxon>Sporanaerobacteraceae</taxon>
        <taxon>Anaerosalibacter</taxon>
    </lineage>
</organism>
<keyword evidence="1" id="KW-1133">Transmembrane helix</keyword>
<evidence type="ECO:0000313" key="4">
    <source>
        <dbReference type="Proteomes" id="UP000462760"/>
    </source>
</evidence>
<accession>A0A844FH07</accession>
<keyword evidence="1" id="KW-0472">Membrane</keyword>
<dbReference type="AlphaFoldDB" id="A0A844FH07"/>
<keyword evidence="1" id="KW-0812">Transmembrane</keyword>
<sequence length="220" mass="25418">MILVIIQIGVRTIDKDQAYIKLESRYTVKPNSDVYLTDVAEIYCNNPSVQKFLESLKVYKSKNEEIYEFVSTIDILSKIENQRDNIDVIMVGEPEVLIEVKKSEEKSKIFEYFKVLVVCLVLFFGAGLAIIYFHEDVNMQKCMEKIFYIITGEYQKNPLIVLIPYSLGIGIGIGAFFSPVFSVKSKRKEPGPLEVEMDQYNKELDEYIIEKIKNTNKPLK</sequence>
<dbReference type="InterPro" id="IPR021997">
    <property type="entry name" value="SporV_AA"/>
</dbReference>
<gene>
    <name evidence="3" type="ORF">FYJ27_05780</name>
</gene>